<dbReference type="EMBL" id="JAOTPL010000009">
    <property type="protein sequence ID" value="MCU7694443.1"/>
    <property type="molecule type" value="Genomic_DNA"/>
</dbReference>
<comment type="caution">
    <text evidence="6">The sequence shown here is derived from an EMBL/GenBank/DDBJ whole genome shotgun (WGS) entry which is preliminary data.</text>
</comment>
<keyword evidence="4" id="KW-0812">Transmembrane</keyword>
<dbReference type="PANTHER" id="PTHR43630">
    <property type="entry name" value="POLY-BETA-1,6-N-ACETYL-D-GLUCOSAMINE SYNTHASE"/>
    <property type="match status" value="1"/>
</dbReference>
<sequence length="378" mass="43832">MNSIDLITGHWREILFGSFCLVILIQLYYYIFIFSRLAFYKEKPKDYTQNNPLTVIICAKDEAANLVDNLPGVLVQNYNSTHSVLVVNDNSTDESKYILEELQRTFRQLQVLPLTQSSSNIPGKKFPLSMGIMSAKTELLLLTDADCIPASEFWMQKMQAAFTEEKDIVLGYGPYKKRRGLLNKLIRFETFHTALQYFSYALAGKPYMGVGRNLAYKKTVFLNNKGFSSINHIPGGDDDLFISNVANKRNTAVVLDKDTFTLSEAKLTWKSWRKQKSRHYTTGKYYKPGIKFLLGMYSLSAFLVYPLLVLAAVYYNVWLALGVYALRMIFVAVTWRKVMHTLDEMDLWKWFLALDIWQFIYYFIFASTLFKKPARNWK</sequence>
<evidence type="ECO:0000313" key="7">
    <source>
        <dbReference type="Proteomes" id="UP001209317"/>
    </source>
</evidence>
<dbReference type="Pfam" id="PF00535">
    <property type="entry name" value="Glycos_transf_2"/>
    <property type="match status" value="1"/>
</dbReference>
<name>A0AAE3IM60_9BACT</name>
<comment type="similarity">
    <text evidence="1">Belongs to the glycosyltransferase 2 family.</text>
</comment>
<reference evidence="6" key="1">
    <citation type="submission" date="2022-10" db="EMBL/GenBank/DDBJ databases">
        <authorList>
            <person name="Kim H.S."/>
            <person name="Kim J.-S."/>
            <person name="Suh M.K."/>
            <person name="Eom M.K."/>
            <person name="Lee J.-S."/>
        </authorList>
    </citation>
    <scope>NUCLEOTIDE SEQUENCE</scope>
    <source>
        <strain evidence="6">LIP-5</strain>
    </source>
</reference>
<keyword evidence="7" id="KW-1185">Reference proteome</keyword>
<feature type="transmembrane region" description="Helical" evidence="4">
    <location>
        <begin position="317"/>
        <end position="335"/>
    </location>
</feature>
<feature type="transmembrane region" description="Helical" evidence="4">
    <location>
        <begin position="292"/>
        <end position="311"/>
    </location>
</feature>
<dbReference type="InterPro" id="IPR001173">
    <property type="entry name" value="Glyco_trans_2-like"/>
</dbReference>
<dbReference type="GO" id="GO:0016757">
    <property type="term" value="F:glycosyltransferase activity"/>
    <property type="evidence" value="ECO:0007669"/>
    <property type="project" value="UniProtKB-KW"/>
</dbReference>
<gene>
    <name evidence="6" type="ORF">OD355_07930</name>
</gene>
<keyword evidence="3 6" id="KW-0808">Transferase</keyword>
<keyword evidence="2 6" id="KW-0328">Glycosyltransferase</keyword>
<evidence type="ECO:0000259" key="5">
    <source>
        <dbReference type="Pfam" id="PF00535"/>
    </source>
</evidence>
<evidence type="ECO:0000256" key="1">
    <source>
        <dbReference type="ARBA" id="ARBA00006739"/>
    </source>
</evidence>
<organism evidence="6 7">
    <name type="scientific">Haoranjiania flava</name>
    <dbReference type="NCBI Taxonomy" id="1856322"/>
    <lineage>
        <taxon>Bacteria</taxon>
        <taxon>Pseudomonadati</taxon>
        <taxon>Bacteroidota</taxon>
        <taxon>Chitinophagia</taxon>
        <taxon>Chitinophagales</taxon>
        <taxon>Chitinophagaceae</taxon>
        <taxon>Haoranjiania</taxon>
    </lineage>
</organism>
<feature type="domain" description="Glycosyltransferase 2-like" evidence="5">
    <location>
        <begin position="54"/>
        <end position="187"/>
    </location>
</feature>
<evidence type="ECO:0000313" key="6">
    <source>
        <dbReference type="EMBL" id="MCU7694443.1"/>
    </source>
</evidence>
<keyword evidence="4" id="KW-0472">Membrane</keyword>
<dbReference type="Proteomes" id="UP001209317">
    <property type="component" value="Unassembled WGS sequence"/>
</dbReference>
<dbReference type="AlphaFoldDB" id="A0AAE3IM60"/>
<feature type="transmembrane region" description="Helical" evidence="4">
    <location>
        <begin position="347"/>
        <end position="370"/>
    </location>
</feature>
<evidence type="ECO:0000256" key="4">
    <source>
        <dbReference type="SAM" id="Phobius"/>
    </source>
</evidence>
<dbReference type="Gene3D" id="3.90.550.10">
    <property type="entry name" value="Spore Coat Polysaccharide Biosynthesis Protein SpsA, Chain A"/>
    <property type="match status" value="1"/>
</dbReference>
<dbReference type="InterPro" id="IPR029044">
    <property type="entry name" value="Nucleotide-diphossugar_trans"/>
</dbReference>
<dbReference type="PANTHER" id="PTHR43630:SF1">
    <property type="entry name" value="POLY-BETA-1,6-N-ACETYL-D-GLUCOSAMINE SYNTHASE"/>
    <property type="match status" value="1"/>
</dbReference>
<evidence type="ECO:0000256" key="3">
    <source>
        <dbReference type="ARBA" id="ARBA00022679"/>
    </source>
</evidence>
<proteinExistence type="inferred from homology"/>
<dbReference type="SUPFAM" id="SSF53448">
    <property type="entry name" value="Nucleotide-diphospho-sugar transferases"/>
    <property type="match status" value="1"/>
</dbReference>
<protein>
    <submittedName>
        <fullName evidence="6">Glycosyltransferase</fullName>
        <ecNumber evidence="6">2.4.-.-</ecNumber>
    </submittedName>
</protein>
<keyword evidence="4" id="KW-1133">Transmembrane helix</keyword>
<dbReference type="EC" id="2.4.-.-" evidence="6"/>
<feature type="transmembrane region" description="Helical" evidence="4">
    <location>
        <begin position="14"/>
        <end position="35"/>
    </location>
</feature>
<evidence type="ECO:0000256" key="2">
    <source>
        <dbReference type="ARBA" id="ARBA00022676"/>
    </source>
</evidence>
<dbReference type="RefSeq" id="WP_263037929.1">
    <property type="nucleotide sequence ID" value="NZ_JAOTPL010000009.1"/>
</dbReference>
<accession>A0AAE3IM60</accession>